<dbReference type="EC" id="5.1.3.2" evidence="4"/>
<evidence type="ECO:0000256" key="6">
    <source>
        <dbReference type="ARBA" id="ARBA00023027"/>
    </source>
</evidence>
<dbReference type="Proteomes" id="UP000190065">
    <property type="component" value="Unassembled WGS sequence"/>
</dbReference>
<dbReference type="InterPro" id="IPR016040">
    <property type="entry name" value="NAD(P)-bd_dom"/>
</dbReference>
<gene>
    <name evidence="10" type="ORF">SAMN02745202_01909</name>
</gene>
<comment type="catalytic activity">
    <reaction evidence="1">
        <text>UDP-alpha-D-glucose = UDP-alpha-D-galactose</text>
        <dbReference type="Rhea" id="RHEA:22168"/>
        <dbReference type="ChEBI" id="CHEBI:58885"/>
        <dbReference type="ChEBI" id="CHEBI:66914"/>
        <dbReference type="EC" id="5.1.3.2"/>
    </reaction>
</comment>
<dbReference type="GO" id="GO:0005829">
    <property type="term" value="C:cytosol"/>
    <property type="evidence" value="ECO:0007669"/>
    <property type="project" value="TreeGrafter"/>
</dbReference>
<dbReference type="EMBL" id="FUXK01000024">
    <property type="protein sequence ID" value="SKA05898.1"/>
    <property type="molecule type" value="Genomic_DNA"/>
</dbReference>
<evidence type="ECO:0000256" key="8">
    <source>
        <dbReference type="ARBA" id="ARBA00031367"/>
    </source>
</evidence>
<dbReference type="Gene3D" id="3.40.50.720">
    <property type="entry name" value="NAD(P)-binding Rossmann-like Domain"/>
    <property type="match status" value="1"/>
</dbReference>
<proteinExistence type="inferred from homology"/>
<dbReference type="AlphaFoldDB" id="A0A1T4QRM3"/>
<evidence type="ECO:0000313" key="10">
    <source>
        <dbReference type="EMBL" id="SKA05898.1"/>
    </source>
</evidence>
<evidence type="ECO:0000256" key="3">
    <source>
        <dbReference type="ARBA" id="ARBA00007637"/>
    </source>
</evidence>
<dbReference type="Pfam" id="PF16363">
    <property type="entry name" value="GDP_Man_Dehyd"/>
    <property type="match status" value="1"/>
</dbReference>
<feature type="domain" description="NAD(P)-binding" evidence="9">
    <location>
        <begin position="3"/>
        <end position="71"/>
    </location>
</feature>
<keyword evidence="6" id="KW-0520">NAD</keyword>
<accession>A0A1T4QRM3</accession>
<protein>
    <recommendedName>
        <fullName evidence="5">UDP-glucose 4-epimerase</fullName>
        <ecNumber evidence="4">5.1.3.2</ecNumber>
    </recommendedName>
    <alternativeName>
        <fullName evidence="8">UDP-galactose 4-epimerase</fullName>
    </alternativeName>
</protein>
<name>A0A1T4QRM3_9BACT</name>
<dbReference type="PANTHER" id="PTHR43725">
    <property type="entry name" value="UDP-GLUCOSE 4-EPIMERASE"/>
    <property type="match status" value="1"/>
</dbReference>
<reference evidence="10 11" key="1">
    <citation type="submission" date="2017-02" db="EMBL/GenBank/DDBJ databases">
        <authorList>
            <person name="Peterson S.W."/>
        </authorList>
    </citation>
    <scope>NUCLEOTIDE SEQUENCE [LARGE SCALE GENOMIC DNA]</scope>
    <source>
        <strain evidence="10 11">ATCC 43324</strain>
    </source>
</reference>
<comment type="cofactor">
    <cofactor evidence="2">
        <name>NAD(+)</name>
        <dbReference type="ChEBI" id="CHEBI:57540"/>
    </cofactor>
</comment>
<evidence type="ECO:0000256" key="5">
    <source>
        <dbReference type="ARBA" id="ARBA00018569"/>
    </source>
</evidence>
<evidence type="ECO:0000256" key="2">
    <source>
        <dbReference type="ARBA" id="ARBA00001911"/>
    </source>
</evidence>
<dbReference type="SUPFAM" id="SSF51735">
    <property type="entry name" value="NAD(P)-binding Rossmann-fold domains"/>
    <property type="match status" value="1"/>
</dbReference>
<sequence>MADLKGKIATENVFKKHLKIEGVIHLSTSKAVKKSVQKPLLHYRNNIVSLINLLELIAKYNDVKVSISSSS</sequence>
<comment type="similarity">
    <text evidence="3">Belongs to the NAD(P)-dependent epimerase/dehydratase family.</text>
</comment>
<dbReference type="GO" id="GO:0003978">
    <property type="term" value="F:UDP-glucose 4-epimerase activity"/>
    <property type="evidence" value="ECO:0007669"/>
    <property type="project" value="UniProtKB-EC"/>
</dbReference>
<dbReference type="STRING" id="28136.SAMN02745202_01909"/>
<evidence type="ECO:0000256" key="1">
    <source>
        <dbReference type="ARBA" id="ARBA00000083"/>
    </source>
</evidence>
<dbReference type="PANTHER" id="PTHR43725:SF47">
    <property type="entry name" value="UDP-GLUCOSE 4-EPIMERASE"/>
    <property type="match status" value="1"/>
</dbReference>
<dbReference type="InterPro" id="IPR036291">
    <property type="entry name" value="NAD(P)-bd_dom_sf"/>
</dbReference>
<organism evidence="10 11">
    <name type="scientific">Segatella oulorum</name>
    <dbReference type="NCBI Taxonomy" id="28136"/>
    <lineage>
        <taxon>Bacteria</taxon>
        <taxon>Pseudomonadati</taxon>
        <taxon>Bacteroidota</taxon>
        <taxon>Bacteroidia</taxon>
        <taxon>Bacteroidales</taxon>
        <taxon>Prevotellaceae</taxon>
        <taxon>Segatella</taxon>
    </lineage>
</organism>
<dbReference type="GO" id="GO:0005996">
    <property type="term" value="P:monosaccharide metabolic process"/>
    <property type="evidence" value="ECO:0007669"/>
    <property type="project" value="TreeGrafter"/>
</dbReference>
<evidence type="ECO:0000313" key="11">
    <source>
        <dbReference type="Proteomes" id="UP000190065"/>
    </source>
</evidence>
<evidence type="ECO:0000259" key="9">
    <source>
        <dbReference type="Pfam" id="PF16363"/>
    </source>
</evidence>
<evidence type="ECO:0000256" key="4">
    <source>
        <dbReference type="ARBA" id="ARBA00013189"/>
    </source>
</evidence>
<keyword evidence="7" id="KW-0413">Isomerase</keyword>
<evidence type="ECO:0000256" key="7">
    <source>
        <dbReference type="ARBA" id="ARBA00023235"/>
    </source>
</evidence>